<organism evidence="3 4">
    <name type="scientific">Maudiozyma humilis</name>
    <name type="common">Sour dough yeast</name>
    <name type="synonym">Kazachstania humilis</name>
    <dbReference type="NCBI Taxonomy" id="51915"/>
    <lineage>
        <taxon>Eukaryota</taxon>
        <taxon>Fungi</taxon>
        <taxon>Dikarya</taxon>
        <taxon>Ascomycota</taxon>
        <taxon>Saccharomycotina</taxon>
        <taxon>Saccharomycetes</taxon>
        <taxon>Saccharomycetales</taxon>
        <taxon>Saccharomycetaceae</taxon>
        <taxon>Maudiozyma</taxon>
    </lineage>
</organism>
<protein>
    <submittedName>
        <fullName evidence="3">Rrn9 protein</fullName>
    </submittedName>
</protein>
<sequence length="408" mass="46861">MSEISEEADVEQPLAGTPDVPNSVSKKLTQEDKQVIESANEILDSLEHVHRTDLALHLYSSFLLKRLLYRANDKKHLFEIDQLVKSQIKDNWVSWPNPNAVVDPQTDKIYEDLEFLDEANMEPPTDIIQNEVSASALQHASSMLHLELSSYWQDSLVKSSKKSGMPLDVDNMSIPTEFSTTILNKLDQLFSGLHQKMAKKNKVTVTKEKTPNSASTDVMTAIQIKNGVTKVNKQIQLNYHDIIERGYEMHENIDNIYMKSLELFNDVPNTFKKQPFKISKKVLKKYRNSHKGNKKSSSNISNGKDDYILLRNAVSDPTIPTEQRDKLRHLLRKQTELGLSQRTFYQVRGYTDDNDNATNGTPLNDIATFIKLRKDEAKTSFTEFHEPFKEARTTYDMRDYIVDLHELP</sequence>
<feature type="compositionally biased region" description="Acidic residues" evidence="1">
    <location>
        <begin position="1"/>
        <end position="10"/>
    </location>
</feature>
<keyword evidence="4" id="KW-1185">Reference proteome</keyword>
<evidence type="ECO:0000313" key="3">
    <source>
        <dbReference type="EMBL" id="GMM56995.1"/>
    </source>
</evidence>
<dbReference type="Proteomes" id="UP001377567">
    <property type="component" value="Unassembled WGS sequence"/>
</dbReference>
<proteinExistence type="predicted"/>
<evidence type="ECO:0000259" key="2">
    <source>
        <dbReference type="Pfam" id="PF10680"/>
    </source>
</evidence>
<evidence type="ECO:0000313" key="4">
    <source>
        <dbReference type="Proteomes" id="UP001377567"/>
    </source>
</evidence>
<dbReference type="EMBL" id="BTGD01000010">
    <property type="protein sequence ID" value="GMM56995.1"/>
    <property type="molecule type" value="Genomic_DNA"/>
</dbReference>
<feature type="domain" description="Rrn9" evidence="2">
    <location>
        <begin position="46"/>
        <end position="111"/>
    </location>
</feature>
<dbReference type="AlphaFoldDB" id="A0AAV5RZE4"/>
<gene>
    <name evidence="3" type="ORF">DAKH74_036110</name>
</gene>
<dbReference type="InterPro" id="IPR019622">
    <property type="entry name" value="Rrn9_dom"/>
</dbReference>
<name>A0AAV5RZE4_MAUHU</name>
<comment type="caution">
    <text evidence="3">The sequence shown here is derived from an EMBL/GenBank/DDBJ whole genome shotgun (WGS) entry which is preliminary data.</text>
</comment>
<feature type="region of interest" description="Disordered" evidence="1">
    <location>
        <begin position="1"/>
        <end position="28"/>
    </location>
</feature>
<accession>A0AAV5RZE4</accession>
<evidence type="ECO:0000256" key="1">
    <source>
        <dbReference type="SAM" id="MobiDB-lite"/>
    </source>
</evidence>
<dbReference type="Pfam" id="PF10680">
    <property type="entry name" value="RRN9"/>
    <property type="match status" value="1"/>
</dbReference>
<reference evidence="3 4" key="1">
    <citation type="journal article" date="2023" name="Elife">
        <title>Identification of key yeast species and microbe-microbe interactions impacting larval growth of Drosophila in the wild.</title>
        <authorList>
            <person name="Mure A."/>
            <person name="Sugiura Y."/>
            <person name="Maeda R."/>
            <person name="Honda K."/>
            <person name="Sakurai N."/>
            <person name="Takahashi Y."/>
            <person name="Watada M."/>
            <person name="Katoh T."/>
            <person name="Gotoh A."/>
            <person name="Gotoh Y."/>
            <person name="Taniguchi I."/>
            <person name="Nakamura K."/>
            <person name="Hayashi T."/>
            <person name="Katayama T."/>
            <person name="Uemura T."/>
            <person name="Hattori Y."/>
        </authorList>
    </citation>
    <scope>NUCLEOTIDE SEQUENCE [LARGE SCALE GENOMIC DNA]</scope>
    <source>
        <strain evidence="3 4">KH-74</strain>
    </source>
</reference>